<proteinExistence type="predicted"/>
<reference evidence="1" key="2">
    <citation type="journal article" date="2015" name="Data Brief">
        <title>Shoot transcriptome of the giant reed, Arundo donax.</title>
        <authorList>
            <person name="Barrero R.A."/>
            <person name="Guerrero F.D."/>
            <person name="Moolhuijzen P."/>
            <person name="Goolsby J.A."/>
            <person name="Tidwell J."/>
            <person name="Bellgard S.E."/>
            <person name="Bellgard M.I."/>
        </authorList>
    </citation>
    <scope>NUCLEOTIDE SEQUENCE</scope>
    <source>
        <tissue evidence="1">Shoot tissue taken approximately 20 cm above the soil surface</tissue>
    </source>
</reference>
<evidence type="ECO:0000313" key="1">
    <source>
        <dbReference type="EMBL" id="JAD64898.1"/>
    </source>
</evidence>
<sequence length="24" mass="2824">MELHESPQSELNSKGCLRFLTKIY</sequence>
<accession>A0A0A9BRW9</accession>
<reference evidence="1" key="1">
    <citation type="submission" date="2014-09" db="EMBL/GenBank/DDBJ databases">
        <authorList>
            <person name="Magalhaes I.L.F."/>
            <person name="Oliveira U."/>
            <person name="Santos F.R."/>
            <person name="Vidigal T.H.D.A."/>
            <person name="Brescovit A.D."/>
            <person name="Santos A.J."/>
        </authorList>
    </citation>
    <scope>NUCLEOTIDE SEQUENCE</scope>
    <source>
        <tissue evidence="1">Shoot tissue taken approximately 20 cm above the soil surface</tissue>
    </source>
</reference>
<dbReference type="AlphaFoldDB" id="A0A0A9BRW9"/>
<name>A0A0A9BRW9_ARUDO</name>
<organism evidence="1">
    <name type="scientific">Arundo donax</name>
    <name type="common">Giant reed</name>
    <name type="synonym">Donax arundinaceus</name>
    <dbReference type="NCBI Taxonomy" id="35708"/>
    <lineage>
        <taxon>Eukaryota</taxon>
        <taxon>Viridiplantae</taxon>
        <taxon>Streptophyta</taxon>
        <taxon>Embryophyta</taxon>
        <taxon>Tracheophyta</taxon>
        <taxon>Spermatophyta</taxon>
        <taxon>Magnoliopsida</taxon>
        <taxon>Liliopsida</taxon>
        <taxon>Poales</taxon>
        <taxon>Poaceae</taxon>
        <taxon>PACMAD clade</taxon>
        <taxon>Arundinoideae</taxon>
        <taxon>Arundineae</taxon>
        <taxon>Arundo</taxon>
    </lineage>
</organism>
<protein>
    <submittedName>
        <fullName evidence="1">Uncharacterized protein</fullName>
    </submittedName>
</protein>
<dbReference type="EMBL" id="GBRH01232997">
    <property type="protein sequence ID" value="JAD64898.1"/>
    <property type="molecule type" value="Transcribed_RNA"/>
</dbReference>